<dbReference type="SUPFAM" id="SSF55073">
    <property type="entry name" value="Nucleotide cyclase"/>
    <property type="match status" value="1"/>
</dbReference>
<evidence type="ECO:0000256" key="3">
    <source>
        <dbReference type="ARBA" id="ARBA00012528"/>
    </source>
</evidence>
<dbReference type="InterPro" id="IPR050469">
    <property type="entry name" value="Diguanylate_Cyclase"/>
</dbReference>
<evidence type="ECO:0000256" key="1">
    <source>
        <dbReference type="ARBA" id="ARBA00001946"/>
    </source>
</evidence>
<dbReference type="GO" id="GO:0046872">
    <property type="term" value="F:metal ion binding"/>
    <property type="evidence" value="ECO:0007669"/>
    <property type="project" value="UniProtKB-KW"/>
</dbReference>
<evidence type="ECO:0000313" key="8">
    <source>
        <dbReference type="EMBL" id="TRY11418.1"/>
    </source>
</evidence>
<dbReference type="SMART" id="SM00267">
    <property type="entry name" value="GGDEF"/>
    <property type="match status" value="1"/>
</dbReference>
<evidence type="ECO:0000259" key="7">
    <source>
        <dbReference type="PROSITE" id="PS50887"/>
    </source>
</evidence>
<dbReference type="NCBIfam" id="TIGR00254">
    <property type="entry name" value="GGDEF"/>
    <property type="match status" value="1"/>
</dbReference>
<evidence type="ECO:0000313" key="9">
    <source>
        <dbReference type="Proteomes" id="UP000318126"/>
    </source>
</evidence>
<dbReference type="GO" id="GO:0052621">
    <property type="term" value="F:diguanylate cyclase activity"/>
    <property type="evidence" value="ECO:0007669"/>
    <property type="project" value="UniProtKB-EC"/>
</dbReference>
<dbReference type="PANTHER" id="PTHR45138">
    <property type="entry name" value="REGULATORY COMPONENTS OF SENSORY TRANSDUCTION SYSTEM"/>
    <property type="match status" value="1"/>
</dbReference>
<reference evidence="9" key="1">
    <citation type="submission" date="2019-07" db="EMBL/GenBank/DDBJ databases">
        <title>Shewanella sp. YLB-08 draft genomic sequence.</title>
        <authorList>
            <person name="Yu L."/>
        </authorList>
    </citation>
    <scope>NUCLEOTIDE SEQUENCE [LARGE SCALE GENOMIC DNA]</scope>
    <source>
        <strain evidence="9">JCM 20706</strain>
    </source>
</reference>
<dbReference type="InterPro" id="IPR000160">
    <property type="entry name" value="GGDEF_dom"/>
</dbReference>
<name>A0A553JG17_SHEHA</name>
<evidence type="ECO:0000256" key="2">
    <source>
        <dbReference type="ARBA" id="ARBA00010587"/>
    </source>
</evidence>
<dbReference type="InterPro" id="IPR035938">
    <property type="entry name" value="Hemerythrin-like_sf"/>
</dbReference>
<dbReference type="RefSeq" id="WP_144042627.1">
    <property type="nucleotide sequence ID" value="NZ_BMPL01000052.1"/>
</dbReference>
<comment type="caution">
    <text evidence="8">The sequence shown here is derived from an EMBL/GenBank/DDBJ whole genome shotgun (WGS) entry which is preliminary data.</text>
</comment>
<proteinExistence type="inferred from homology"/>
<feature type="domain" description="GGDEF" evidence="7">
    <location>
        <begin position="236"/>
        <end position="373"/>
    </location>
</feature>
<dbReference type="CDD" id="cd12107">
    <property type="entry name" value="Hemerythrin"/>
    <property type="match status" value="1"/>
</dbReference>
<comment type="similarity">
    <text evidence="2">Belongs to the hemerythrin family.</text>
</comment>
<dbReference type="Pfam" id="PF01814">
    <property type="entry name" value="Hemerythrin"/>
    <property type="match status" value="1"/>
</dbReference>
<dbReference type="Gene3D" id="1.20.120.50">
    <property type="entry name" value="Hemerythrin-like"/>
    <property type="match status" value="1"/>
</dbReference>
<dbReference type="SUPFAM" id="SSF47188">
    <property type="entry name" value="Hemerythrin-like"/>
    <property type="match status" value="1"/>
</dbReference>
<dbReference type="InterPro" id="IPR012827">
    <property type="entry name" value="Hemerythrin_metal-bd"/>
</dbReference>
<dbReference type="CDD" id="cd01949">
    <property type="entry name" value="GGDEF"/>
    <property type="match status" value="1"/>
</dbReference>
<dbReference type="NCBIfam" id="TIGR02481">
    <property type="entry name" value="hemeryth_dom"/>
    <property type="match status" value="1"/>
</dbReference>
<keyword evidence="4" id="KW-0479">Metal-binding</keyword>
<sequence length="373" mass="42431">MDSFQWDRNFVTGIDDVDLQHKKLVNLINRFGYQLASDKIVIEDINQVLQELWLYTQEHFQDEERLMREKEVDIRHQVLQRQAHSYFLNEVQQMQASVSIDNPEALKYLLDFLTQWLAYHILGDDKNMARQIAAIDAGMSSEEAFDTEESQANNATAPLLTALNGLFKQVSQRNKQLIELNQTLEEKVRLRTQDLIDANSHLEKLSVTDMLTDLPNRRFAMEKLNQLWQKSETSSSPLACMMIDADHFKIVNDTYGHDAGDLVLCQLAKALQHSVRTDDIVCRLGGDEFIILCPNTDRDGLTHIAKQLHIKVNALSVIFGASKTNLNTNGCWNGSVSIGLAIKTPQMSQQTELLKKADKALYLAKEAGKNCIR</sequence>
<evidence type="ECO:0000256" key="4">
    <source>
        <dbReference type="ARBA" id="ARBA00022723"/>
    </source>
</evidence>
<dbReference type="EC" id="2.7.7.65" evidence="3"/>
<keyword evidence="5" id="KW-0408">Iron</keyword>
<protein>
    <recommendedName>
        <fullName evidence="3">diguanylate cyclase</fullName>
        <ecNumber evidence="3">2.7.7.65</ecNumber>
    </recommendedName>
</protein>
<dbReference type="FunFam" id="3.30.70.270:FF:000001">
    <property type="entry name" value="Diguanylate cyclase domain protein"/>
    <property type="match status" value="1"/>
</dbReference>
<comment type="catalytic activity">
    <reaction evidence="6">
        <text>2 GTP = 3',3'-c-di-GMP + 2 diphosphate</text>
        <dbReference type="Rhea" id="RHEA:24898"/>
        <dbReference type="ChEBI" id="CHEBI:33019"/>
        <dbReference type="ChEBI" id="CHEBI:37565"/>
        <dbReference type="ChEBI" id="CHEBI:58805"/>
        <dbReference type="EC" id="2.7.7.65"/>
    </reaction>
</comment>
<evidence type="ECO:0000256" key="5">
    <source>
        <dbReference type="ARBA" id="ARBA00023004"/>
    </source>
</evidence>
<dbReference type="Pfam" id="PF00990">
    <property type="entry name" value="GGDEF"/>
    <property type="match status" value="1"/>
</dbReference>
<dbReference type="Proteomes" id="UP000318126">
    <property type="component" value="Unassembled WGS sequence"/>
</dbReference>
<comment type="cofactor">
    <cofactor evidence="1">
        <name>Mg(2+)</name>
        <dbReference type="ChEBI" id="CHEBI:18420"/>
    </cofactor>
</comment>
<dbReference type="InterPro" id="IPR012312">
    <property type="entry name" value="Hemerythrin-like"/>
</dbReference>
<gene>
    <name evidence="8" type="ORF">FN961_23715</name>
</gene>
<dbReference type="AlphaFoldDB" id="A0A553JG17"/>
<keyword evidence="9" id="KW-1185">Reference proteome</keyword>
<dbReference type="InterPro" id="IPR043128">
    <property type="entry name" value="Rev_trsase/Diguanyl_cyclase"/>
</dbReference>
<organism evidence="8 9">
    <name type="scientific">Shewanella hanedai</name>
    <name type="common">Alteromonas hanedai</name>
    <dbReference type="NCBI Taxonomy" id="25"/>
    <lineage>
        <taxon>Bacteria</taxon>
        <taxon>Pseudomonadati</taxon>
        <taxon>Pseudomonadota</taxon>
        <taxon>Gammaproteobacteria</taxon>
        <taxon>Alteromonadales</taxon>
        <taxon>Shewanellaceae</taxon>
        <taxon>Shewanella</taxon>
    </lineage>
</organism>
<evidence type="ECO:0000256" key="6">
    <source>
        <dbReference type="ARBA" id="ARBA00034247"/>
    </source>
</evidence>
<accession>A0A553JG17</accession>
<dbReference type="InterPro" id="IPR029787">
    <property type="entry name" value="Nucleotide_cyclase"/>
</dbReference>
<dbReference type="Gene3D" id="3.30.70.270">
    <property type="match status" value="1"/>
</dbReference>
<dbReference type="EMBL" id="VKGK01000047">
    <property type="protein sequence ID" value="TRY11418.1"/>
    <property type="molecule type" value="Genomic_DNA"/>
</dbReference>
<dbReference type="NCBIfam" id="NF033749">
    <property type="entry name" value="bact_hemeryth"/>
    <property type="match status" value="1"/>
</dbReference>
<dbReference type="OrthoDB" id="9813903at2"/>
<dbReference type="PANTHER" id="PTHR45138:SF9">
    <property type="entry name" value="DIGUANYLATE CYCLASE DGCM-RELATED"/>
    <property type="match status" value="1"/>
</dbReference>
<dbReference type="PROSITE" id="PS50887">
    <property type="entry name" value="GGDEF"/>
    <property type="match status" value="1"/>
</dbReference>